<dbReference type="PANTHER" id="PTHR33116">
    <property type="entry name" value="REVERSE TRANSCRIPTASE ZINC-BINDING DOMAIN-CONTAINING PROTEIN-RELATED-RELATED"/>
    <property type="match status" value="1"/>
</dbReference>
<name>A0AAW2TGJ2_SESRA</name>
<proteinExistence type="predicted"/>
<evidence type="ECO:0000313" key="1">
    <source>
        <dbReference type="EMBL" id="KAL0403749.1"/>
    </source>
</evidence>
<accession>A0AAW2TGJ2</accession>
<dbReference type="PANTHER" id="PTHR33116:SF86">
    <property type="entry name" value="REVERSE TRANSCRIPTASE DOMAIN-CONTAINING PROTEIN"/>
    <property type="match status" value="1"/>
</dbReference>
<reference evidence="1" key="1">
    <citation type="submission" date="2020-06" db="EMBL/GenBank/DDBJ databases">
        <authorList>
            <person name="Li T."/>
            <person name="Hu X."/>
            <person name="Zhang T."/>
            <person name="Song X."/>
            <person name="Zhang H."/>
            <person name="Dai N."/>
            <person name="Sheng W."/>
            <person name="Hou X."/>
            <person name="Wei L."/>
        </authorList>
    </citation>
    <scope>NUCLEOTIDE SEQUENCE</scope>
    <source>
        <strain evidence="1">G02</strain>
        <tissue evidence="1">Leaf</tissue>
    </source>
</reference>
<dbReference type="AlphaFoldDB" id="A0AAW2TGJ2"/>
<sequence>MQNWGANRLSQAGSIVLVKAVAQAIPKYVMGCFLLPDRLLYDFESMSANFFWQQGEKQSTHWLSWKKLCRNKQGRGLGFRSWKTFNVVCLQNRRGGLSRPLSPSLAV</sequence>
<gene>
    <name evidence="1" type="ORF">Sradi_2015700</name>
</gene>
<reference evidence="1" key="2">
    <citation type="journal article" date="2024" name="Plant">
        <title>Genomic evolution and insights into agronomic trait innovations of Sesamum species.</title>
        <authorList>
            <person name="Miao H."/>
            <person name="Wang L."/>
            <person name="Qu L."/>
            <person name="Liu H."/>
            <person name="Sun Y."/>
            <person name="Le M."/>
            <person name="Wang Q."/>
            <person name="Wei S."/>
            <person name="Zheng Y."/>
            <person name="Lin W."/>
            <person name="Duan Y."/>
            <person name="Cao H."/>
            <person name="Xiong S."/>
            <person name="Wang X."/>
            <person name="Wei L."/>
            <person name="Li C."/>
            <person name="Ma Q."/>
            <person name="Ju M."/>
            <person name="Zhao R."/>
            <person name="Li G."/>
            <person name="Mu C."/>
            <person name="Tian Q."/>
            <person name="Mei H."/>
            <person name="Zhang T."/>
            <person name="Gao T."/>
            <person name="Zhang H."/>
        </authorList>
    </citation>
    <scope>NUCLEOTIDE SEQUENCE</scope>
    <source>
        <strain evidence="1">G02</strain>
    </source>
</reference>
<protein>
    <submittedName>
        <fullName evidence="1">Uncharacterized protein</fullName>
    </submittedName>
</protein>
<comment type="caution">
    <text evidence="1">The sequence shown here is derived from an EMBL/GenBank/DDBJ whole genome shotgun (WGS) entry which is preliminary data.</text>
</comment>
<dbReference type="EMBL" id="JACGWJ010000008">
    <property type="protein sequence ID" value="KAL0403749.1"/>
    <property type="molecule type" value="Genomic_DNA"/>
</dbReference>
<organism evidence="1">
    <name type="scientific">Sesamum radiatum</name>
    <name type="common">Black benniseed</name>
    <dbReference type="NCBI Taxonomy" id="300843"/>
    <lineage>
        <taxon>Eukaryota</taxon>
        <taxon>Viridiplantae</taxon>
        <taxon>Streptophyta</taxon>
        <taxon>Embryophyta</taxon>
        <taxon>Tracheophyta</taxon>
        <taxon>Spermatophyta</taxon>
        <taxon>Magnoliopsida</taxon>
        <taxon>eudicotyledons</taxon>
        <taxon>Gunneridae</taxon>
        <taxon>Pentapetalae</taxon>
        <taxon>asterids</taxon>
        <taxon>lamiids</taxon>
        <taxon>Lamiales</taxon>
        <taxon>Pedaliaceae</taxon>
        <taxon>Sesamum</taxon>
    </lineage>
</organism>